<sequence>MNKILGILNYYSYLCNHGRKISGSEGNLPSKNPIVSKYRNHYYKENQLSFEKRSIW</sequence>
<dbReference type="EMBL" id="OU015584">
    <property type="protein sequence ID" value="CAG5081251.1"/>
    <property type="molecule type" value="Genomic_DNA"/>
</dbReference>
<evidence type="ECO:0000313" key="2">
    <source>
        <dbReference type="Proteomes" id="UP000683507"/>
    </source>
</evidence>
<dbReference type="KEGG" id="ptan:CRYO30217_01574"/>
<accession>A0A916JLN1</accession>
<name>A0A916JLN1_9FLAO</name>
<organism evidence="1 2">
    <name type="scientific">Parvicella tangerina</name>
    <dbReference type="NCBI Taxonomy" id="2829795"/>
    <lineage>
        <taxon>Bacteria</taxon>
        <taxon>Pseudomonadati</taxon>
        <taxon>Bacteroidota</taxon>
        <taxon>Flavobacteriia</taxon>
        <taxon>Flavobacteriales</taxon>
        <taxon>Parvicellaceae</taxon>
        <taxon>Parvicella</taxon>
    </lineage>
</organism>
<protein>
    <submittedName>
        <fullName evidence="1">Uncharacterized protein</fullName>
    </submittedName>
</protein>
<keyword evidence="2" id="KW-1185">Reference proteome</keyword>
<dbReference type="Proteomes" id="UP000683507">
    <property type="component" value="Chromosome"/>
</dbReference>
<evidence type="ECO:0000313" key="1">
    <source>
        <dbReference type="EMBL" id="CAG5081251.1"/>
    </source>
</evidence>
<reference evidence="1" key="1">
    <citation type="submission" date="2021-04" db="EMBL/GenBank/DDBJ databases">
        <authorList>
            <person name="Rodrigo-Torres L."/>
            <person name="Arahal R. D."/>
            <person name="Lucena T."/>
        </authorList>
    </citation>
    <scope>NUCLEOTIDE SEQUENCE</scope>
    <source>
        <strain evidence="1">AS29M-1</strain>
    </source>
</reference>
<dbReference type="AlphaFoldDB" id="A0A916JLN1"/>
<gene>
    <name evidence="1" type="ORF">CRYO30217_01574</name>
</gene>
<proteinExistence type="predicted"/>